<name>A0AAD5XY73_9FUNG</name>
<dbReference type="AlphaFoldDB" id="A0AAD5XY73"/>
<proteinExistence type="predicted"/>
<gene>
    <name evidence="2" type="ORF">HK099_004478</name>
</gene>
<sequence>MKITSVFGTNTFVSYKKASEGKKNTSLPNDSVHEYNGSSIDKATLQATQLNTQRLYRSLCKKLAKVPAYSRYQAYPKRRNLKEKDPRKDRVLKRSICLRNIPSPFFVYPSAIKIQILKNPIKKYCRYNPYYRIKNRQPGDARCKRGEKIEFLNLDSTIAKAASKSIPRTPRTKINTAGSIFRTVAANVSNFDVTLTKKKNVTPSLPKPPGAPKKVVKSVDHFKENKLVENKNHKSSSKDLVDAPRLNAAKQLKEFRLRKLGSSYSRKLVVGNSPLRKEILVESMIPNVLSKGSEEEKKETVPTNTLANNNSQVSKSYTETPLRSLEERMFGDVKESPAEARKRLQAEASKKGIVLDFSIVL</sequence>
<feature type="compositionally biased region" description="Polar residues" evidence="1">
    <location>
        <begin position="301"/>
        <end position="318"/>
    </location>
</feature>
<dbReference type="EMBL" id="JADGJW010000317">
    <property type="protein sequence ID" value="KAJ3220049.1"/>
    <property type="molecule type" value="Genomic_DNA"/>
</dbReference>
<evidence type="ECO:0000313" key="2">
    <source>
        <dbReference type="EMBL" id="KAJ3220049.1"/>
    </source>
</evidence>
<reference evidence="2" key="1">
    <citation type="submission" date="2020-05" db="EMBL/GenBank/DDBJ databases">
        <title>Phylogenomic resolution of chytrid fungi.</title>
        <authorList>
            <person name="Stajich J.E."/>
            <person name="Amses K."/>
            <person name="Simmons R."/>
            <person name="Seto K."/>
            <person name="Myers J."/>
            <person name="Bonds A."/>
            <person name="Quandt C.A."/>
            <person name="Barry K."/>
            <person name="Liu P."/>
            <person name="Grigoriev I."/>
            <person name="Longcore J.E."/>
            <person name="James T.Y."/>
        </authorList>
    </citation>
    <scope>NUCLEOTIDE SEQUENCE</scope>
    <source>
        <strain evidence="2">JEL0476</strain>
    </source>
</reference>
<keyword evidence="3" id="KW-1185">Reference proteome</keyword>
<dbReference type="Proteomes" id="UP001211065">
    <property type="component" value="Unassembled WGS sequence"/>
</dbReference>
<evidence type="ECO:0000313" key="3">
    <source>
        <dbReference type="Proteomes" id="UP001211065"/>
    </source>
</evidence>
<accession>A0AAD5XY73</accession>
<feature type="region of interest" description="Disordered" evidence="1">
    <location>
        <begin position="291"/>
        <end position="318"/>
    </location>
</feature>
<evidence type="ECO:0000256" key="1">
    <source>
        <dbReference type="SAM" id="MobiDB-lite"/>
    </source>
</evidence>
<protein>
    <submittedName>
        <fullName evidence="2">Uncharacterized protein</fullName>
    </submittedName>
</protein>
<organism evidence="2 3">
    <name type="scientific">Clydaea vesicula</name>
    <dbReference type="NCBI Taxonomy" id="447962"/>
    <lineage>
        <taxon>Eukaryota</taxon>
        <taxon>Fungi</taxon>
        <taxon>Fungi incertae sedis</taxon>
        <taxon>Chytridiomycota</taxon>
        <taxon>Chytridiomycota incertae sedis</taxon>
        <taxon>Chytridiomycetes</taxon>
        <taxon>Lobulomycetales</taxon>
        <taxon>Lobulomycetaceae</taxon>
        <taxon>Clydaea</taxon>
    </lineage>
</organism>
<comment type="caution">
    <text evidence="2">The sequence shown here is derived from an EMBL/GenBank/DDBJ whole genome shotgun (WGS) entry which is preliminary data.</text>
</comment>